<gene>
    <name evidence="2" type="ORF">ABV298_08260</name>
</gene>
<feature type="compositionally biased region" description="Basic and acidic residues" evidence="1">
    <location>
        <begin position="20"/>
        <end position="40"/>
    </location>
</feature>
<accession>A0AAU8FQS9</accession>
<evidence type="ECO:0000256" key="1">
    <source>
        <dbReference type="SAM" id="MobiDB-lite"/>
    </source>
</evidence>
<organism evidence="2">
    <name type="scientific">Dyadobacter sp. 676</name>
    <dbReference type="NCBI Taxonomy" id="3088362"/>
    <lineage>
        <taxon>Bacteria</taxon>
        <taxon>Pseudomonadati</taxon>
        <taxon>Bacteroidota</taxon>
        <taxon>Cytophagia</taxon>
        <taxon>Cytophagales</taxon>
        <taxon>Spirosomataceae</taxon>
        <taxon>Dyadobacter</taxon>
    </lineage>
</organism>
<reference evidence="2" key="1">
    <citation type="submission" date="2024-06" db="EMBL/GenBank/DDBJ databases">
        <title>Sequencing and assembly of the genome of Dyadobacter sp. strain 676, a symbiont of Cyamopsis tetragonoloba.</title>
        <authorList>
            <person name="Guro P."/>
            <person name="Sazanova A."/>
            <person name="Kuznetsova I."/>
            <person name="Belimov A."/>
            <person name="Safronova V."/>
        </authorList>
    </citation>
    <scope>NUCLEOTIDE SEQUENCE</scope>
    <source>
        <strain evidence="2">676</strain>
    </source>
</reference>
<sequence>METIFDNHPKLLHSSLMKKGNGEKEDGGKGEAEEGGKGNM</sequence>
<dbReference type="AlphaFoldDB" id="A0AAU8FQS9"/>
<feature type="region of interest" description="Disordered" evidence="1">
    <location>
        <begin position="1"/>
        <end position="40"/>
    </location>
</feature>
<dbReference type="EMBL" id="CP159289">
    <property type="protein sequence ID" value="XCH26382.1"/>
    <property type="molecule type" value="Genomic_DNA"/>
</dbReference>
<dbReference type="RefSeq" id="WP_353721675.1">
    <property type="nucleotide sequence ID" value="NZ_CP159289.1"/>
</dbReference>
<name>A0AAU8FQS9_9BACT</name>
<proteinExistence type="predicted"/>
<protein>
    <submittedName>
        <fullName evidence="2">Uncharacterized protein</fullName>
    </submittedName>
</protein>
<evidence type="ECO:0000313" key="2">
    <source>
        <dbReference type="EMBL" id="XCH26382.1"/>
    </source>
</evidence>